<gene>
    <name evidence="6" type="ORF">GO485_05870</name>
    <name evidence="7" type="ORF">IP92_01024</name>
</gene>
<dbReference type="Pfam" id="PF01095">
    <property type="entry name" value="Pectinesterase"/>
    <property type="match status" value="1"/>
</dbReference>
<evidence type="ECO:0000256" key="3">
    <source>
        <dbReference type="ARBA" id="ARBA00023085"/>
    </source>
</evidence>
<keyword evidence="2" id="KW-0378">Hydrolase</keyword>
<reference evidence="7" key="2">
    <citation type="submission" date="2019-07" db="EMBL/GenBank/DDBJ databases">
        <authorList>
            <person name="Whitman W."/>
            <person name="Huntemann M."/>
            <person name="Clum A."/>
            <person name="Pillay M."/>
            <person name="Palaniappan K."/>
            <person name="Varghese N."/>
            <person name="Mikhailova N."/>
            <person name="Stamatis D."/>
            <person name="Reddy T."/>
            <person name="Daum C."/>
            <person name="Shapiro N."/>
            <person name="Ivanova N."/>
            <person name="Kyrpides N."/>
            <person name="Woyke T."/>
        </authorList>
    </citation>
    <scope>NUCLEOTIDE SEQUENCE</scope>
    <source>
        <strain evidence="7">CGMCC 1.10685</strain>
    </source>
</reference>
<accession>A0A562PZC9</accession>
<evidence type="ECO:0000313" key="6">
    <source>
        <dbReference type="EMBL" id="QGZ38628.1"/>
    </source>
</evidence>
<proteinExistence type="inferred from homology"/>
<keyword evidence="4" id="KW-0732">Signal</keyword>
<dbReference type="EMBL" id="CP046904">
    <property type="protein sequence ID" value="QGZ38628.1"/>
    <property type="molecule type" value="Genomic_DNA"/>
</dbReference>
<reference evidence="7 8" key="1">
    <citation type="journal article" date="2015" name="Stand. Genomic Sci.">
        <title>Genomic Encyclopedia of Bacterial and Archaeal Type Strains, Phase III: the genomes of soil and plant-associated and newly described type strains.</title>
        <authorList>
            <person name="Whitman W.B."/>
            <person name="Woyke T."/>
            <person name="Klenk H.P."/>
            <person name="Zhou Y."/>
            <person name="Lilburn T.G."/>
            <person name="Beck B.J."/>
            <person name="De Vos P."/>
            <person name="Vandamme P."/>
            <person name="Eisen J.A."/>
            <person name="Garrity G."/>
            <person name="Hugenholtz P."/>
            <person name="Kyrpides N.C."/>
        </authorList>
    </citation>
    <scope>NUCLEOTIDE SEQUENCE [LARGE SCALE GENOMIC DNA]</scope>
    <source>
        <strain evidence="7 8">CGMCC 1.10685</strain>
    </source>
</reference>
<evidence type="ECO:0000256" key="1">
    <source>
        <dbReference type="ARBA" id="ARBA00008891"/>
    </source>
</evidence>
<dbReference type="PANTHER" id="PTHR31321">
    <property type="entry name" value="ACYL-COA THIOESTER HYDROLASE YBHC-RELATED"/>
    <property type="match status" value="1"/>
</dbReference>
<dbReference type="Proteomes" id="UP000315112">
    <property type="component" value="Unassembled WGS sequence"/>
</dbReference>
<feature type="chain" id="PRO_5044618045" evidence="4">
    <location>
        <begin position="25"/>
        <end position="778"/>
    </location>
</feature>
<reference evidence="6 9" key="3">
    <citation type="submission" date="2019-12" db="EMBL/GenBank/DDBJ databases">
        <title>Draft Genome Sequences of Six Type Strains of the Genus Massilia.</title>
        <authorList>
            <person name="Miess H."/>
            <person name="Frediansyah A."/>
            <person name="Goeker M."/>
            <person name="Gross H."/>
        </authorList>
    </citation>
    <scope>NUCLEOTIDE SEQUENCE [LARGE SCALE GENOMIC DNA]</scope>
    <source>
        <strain evidence="6 9">DSM 26639</strain>
    </source>
</reference>
<name>A0A562PZC9_9BURK</name>
<sequence>MLYWKRGAAAAVTCLVMALAPALATAPAPQRIEAGAPVRTVDEAPADTYVEARVRPLAGAGRVYVVGRWQDERNWVGAGVNYVAGTGRMQVELVRMQGGELTRLKQFGRAAPPDSRFQTVRLEMAGQALAVYLNGERITNVTDPQPPRAGRYGVVAPDAPFEASVPVTGDPALKPARLALARAPQRVQLSVGDAPLRLPVSALGPYRYVPAGDAVPQPPGGPNFITTGTALDPAALGARPFPFTAQAADPALLKVDTADGHVLLAPLAAGSTTVMLTSDMDANVSTVIDVQVAPANPAPSPGYRLAGAVVPEPGARDVPWDTPLRLRFDAPPILGKSGGAIRIHRKRDGALVDTIRADGEYDLLGHEGQPLRRAVRLQPIALEGRNVIVHPHSDRLRPGEEYTVTIDAGVLNGTLGGQPFGGVAAEQGWTFRTRASAPRGTTFTVDDDGPADFRTVQGALNYTMAHVARGTPVLLAIRNGRYQEQLYLRGKDNVTLRGESRDGVVIDAVNNDGLNPGSGTSQDAHSPGITGGRAIFLIEDADLVTLDTLTIRNSTLRPNGGQAEALFFNSEGRLVAKNASFFSEQDTVQVRGYAWFWRTLIAGNVDFIWGNNHAALFEESELRTVGDSGRPDSGGYLLQARTVAPGDKGFLFVNSRLTHGPGPKGSDVPPGTTFLARSSGYDFVWDHIAFIDCRMGPHIAPAGWAGPNVKQPMPNPAQAGAAGGWREYGTRDLQGRPLDLSHRLHGRVLSLDEARAAYGGRAAFFAGFGGGRGWNPQP</sequence>
<dbReference type="OrthoDB" id="9804661at2"/>
<evidence type="ECO:0000313" key="7">
    <source>
        <dbReference type="EMBL" id="TWI49801.1"/>
    </source>
</evidence>
<dbReference type="SUPFAM" id="SSF51126">
    <property type="entry name" value="Pectin lyase-like"/>
    <property type="match status" value="1"/>
</dbReference>
<keyword evidence="9" id="KW-1185">Reference proteome</keyword>
<protein>
    <submittedName>
        <fullName evidence="7">Pectin methylesterase-like acyl-CoA thioesterase</fullName>
    </submittedName>
</protein>
<keyword evidence="3" id="KW-0063">Aspartyl esterase</keyword>
<dbReference type="Proteomes" id="UP000437862">
    <property type="component" value="Chromosome"/>
</dbReference>
<organism evidence="7 8">
    <name type="scientific">Pseudoduganella flava</name>
    <dbReference type="NCBI Taxonomy" id="871742"/>
    <lineage>
        <taxon>Bacteria</taxon>
        <taxon>Pseudomonadati</taxon>
        <taxon>Pseudomonadota</taxon>
        <taxon>Betaproteobacteria</taxon>
        <taxon>Burkholderiales</taxon>
        <taxon>Oxalobacteraceae</taxon>
        <taxon>Telluria group</taxon>
        <taxon>Pseudoduganella</taxon>
    </lineage>
</organism>
<dbReference type="InterPro" id="IPR011050">
    <property type="entry name" value="Pectin_lyase_fold/virulence"/>
</dbReference>
<evidence type="ECO:0000256" key="4">
    <source>
        <dbReference type="SAM" id="SignalP"/>
    </source>
</evidence>
<dbReference type="GO" id="GO:0009279">
    <property type="term" value="C:cell outer membrane"/>
    <property type="evidence" value="ECO:0007669"/>
    <property type="project" value="TreeGrafter"/>
</dbReference>
<dbReference type="Gene3D" id="2.60.120.560">
    <property type="entry name" value="Exo-inulinase, domain 1"/>
    <property type="match status" value="1"/>
</dbReference>
<dbReference type="PANTHER" id="PTHR31321:SF57">
    <property type="entry name" value="PECTINESTERASE 53-RELATED"/>
    <property type="match status" value="1"/>
</dbReference>
<evidence type="ECO:0000259" key="5">
    <source>
        <dbReference type="Pfam" id="PF01095"/>
    </source>
</evidence>
<feature type="domain" description="Pectinesterase catalytic" evidence="5">
    <location>
        <begin position="444"/>
        <end position="705"/>
    </location>
</feature>
<evidence type="ECO:0000313" key="8">
    <source>
        <dbReference type="Proteomes" id="UP000315112"/>
    </source>
</evidence>
<feature type="signal peptide" evidence="4">
    <location>
        <begin position="1"/>
        <end position="24"/>
    </location>
</feature>
<dbReference type="RefSeq" id="WP_145873465.1">
    <property type="nucleotide sequence ID" value="NZ_CP046904.1"/>
</dbReference>
<dbReference type="Gene3D" id="2.160.20.10">
    <property type="entry name" value="Single-stranded right-handed beta-helix, Pectin lyase-like"/>
    <property type="match status" value="1"/>
</dbReference>
<dbReference type="EMBL" id="VLKW01000002">
    <property type="protein sequence ID" value="TWI49801.1"/>
    <property type="molecule type" value="Genomic_DNA"/>
</dbReference>
<dbReference type="GO" id="GO:0042545">
    <property type="term" value="P:cell wall modification"/>
    <property type="evidence" value="ECO:0007669"/>
    <property type="project" value="InterPro"/>
</dbReference>
<dbReference type="GO" id="GO:0030599">
    <property type="term" value="F:pectinesterase activity"/>
    <property type="evidence" value="ECO:0007669"/>
    <property type="project" value="InterPro"/>
</dbReference>
<dbReference type="InterPro" id="IPR012334">
    <property type="entry name" value="Pectin_lyas_fold"/>
</dbReference>
<evidence type="ECO:0000313" key="9">
    <source>
        <dbReference type="Proteomes" id="UP000437862"/>
    </source>
</evidence>
<dbReference type="InterPro" id="IPR000070">
    <property type="entry name" value="Pectinesterase_cat"/>
</dbReference>
<dbReference type="AlphaFoldDB" id="A0A562PZC9"/>
<evidence type="ECO:0000256" key="2">
    <source>
        <dbReference type="ARBA" id="ARBA00022801"/>
    </source>
</evidence>
<comment type="similarity">
    <text evidence="1">Belongs to the pectinesterase family.</text>
</comment>